<comment type="caution">
    <text evidence="2">The sequence shown here is derived from an EMBL/GenBank/DDBJ whole genome shotgun (WGS) entry which is preliminary data.</text>
</comment>
<dbReference type="Pfam" id="PF14301">
    <property type="entry name" value="DUF4376"/>
    <property type="match status" value="1"/>
</dbReference>
<feature type="domain" description="DUF4376" evidence="1">
    <location>
        <begin position="64"/>
        <end position="172"/>
    </location>
</feature>
<dbReference type="Proteomes" id="UP000560131">
    <property type="component" value="Unassembled WGS sequence"/>
</dbReference>
<gene>
    <name evidence="2" type="ORF">FHS97_003037</name>
</gene>
<evidence type="ECO:0000313" key="3">
    <source>
        <dbReference type="Proteomes" id="UP000560131"/>
    </source>
</evidence>
<reference evidence="2 3" key="1">
    <citation type="submission" date="2020-08" db="EMBL/GenBank/DDBJ databases">
        <title>Genomic Encyclopedia of Type Strains, Phase IV (KMG-IV): sequencing the most valuable type-strain genomes for metagenomic binning, comparative biology and taxonomic classification.</title>
        <authorList>
            <person name="Goeker M."/>
        </authorList>
    </citation>
    <scope>NUCLEOTIDE SEQUENCE [LARGE SCALE GENOMIC DNA]</scope>
    <source>
        <strain evidence="2 3">DSM 101535</strain>
    </source>
</reference>
<dbReference type="RefSeq" id="WP_246346701.1">
    <property type="nucleotide sequence ID" value="NZ_BAABAR010000018.1"/>
</dbReference>
<protein>
    <recommendedName>
        <fullName evidence="1">DUF4376 domain-containing protein</fullName>
    </recommendedName>
</protein>
<evidence type="ECO:0000313" key="2">
    <source>
        <dbReference type="EMBL" id="MBB5727083.1"/>
    </source>
</evidence>
<keyword evidence="3" id="KW-1185">Reference proteome</keyword>
<evidence type="ECO:0000259" key="1">
    <source>
        <dbReference type="Pfam" id="PF14301"/>
    </source>
</evidence>
<sequence>MRYAVADDTTGLVHSIVEATTLESLLLNVPEGSTPHPASDAVEPETWRWDGSALVAIAPTIEALRSACWEAVKARRQAAEDGGCASPLGAVDTDQESRLKVSGAVQMAMIAQAANQPFTVDWTMHDDSVVKHDAAAMIAMGLAVGRHIAACHAVALAKRAAIDAAVNAADIAAVEVDHGWPA</sequence>
<accession>A0ABR6N8F4</accession>
<proteinExistence type="predicted"/>
<dbReference type="EMBL" id="JACIJN010000011">
    <property type="protein sequence ID" value="MBB5727083.1"/>
    <property type="molecule type" value="Genomic_DNA"/>
</dbReference>
<dbReference type="InterPro" id="IPR025484">
    <property type="entry name" value="DUF4376"/>
</dbReference>
<organism evidence="2 3">
    <name type="scientific">Sphingomonas endophytica</name>
    <dbReference type="NCBI Taxonomy" id="869719"/>
    <lineage>
        <taxon>Bacteria</taxon>
        <taxon>Pseudomonadati</taxon>
        <taxon>Pseudomonadota</taxon>
        <taxon>Alphaproteobacteria</taxon>
        <taxon>Sphingomonadales</taxon>
        <taxon>Sphingomonadaceae</taxon>
        <taxon>Sphingomonas</taxon>
    </lineage>
</organism>
<name>A0ABR6N8F4_9SPHN</name>